<name>A0A9P5U461_9AGAR</name>
<feature type="compositionally biased region" description="Low complexity" evidence="1">
    <location>
        <begin position="399"/>
        <end position="409"/>
    </location>
</feature>
<dbReference type="Proteomes" id="UP000772434">
    <property type="component" value="Unassembled WGS sequence"/>
</dbReference>
<evidence type="ECO:0000313" key="4">
    <source>
        <dbReference type="Proteomes" id="UP000772434"/>
    </source>
</evidence>
<feature type="domain" description="Myb-like" evidence="2">
    <location>
        <begin position="308"/>
        <end position="362"/>
    </location>
</feature>
<dbReference type="AlphaFoldDB" id="A0A9P5U461"/>
<accession>A0A9P5U461</accession>
<proteinExistence type="predicted"/>
<feature type="region of interest" description="Disordered" evidence="1">
    <location>
        <begin position="453"/>
        <end position="507"/>
    </location>
</feature>
<dbReference type="CDD" id="cd00167">
    <property type="entry name" value="SANT"/>
    <property type="match status" value="1"/>
</dbReference>
<dbReference type="EMBL" id="JADNRY010000088">
    <property type="protein sequence ID" value="KAF9066405.1"/>
    <property type="molecule type" value="Genomic_DNA"/>
</dbReference>
<evidence type="ECO:0000259" key="2">
    <source>
        <dbReference type="SMART" id="SM00717"/>
    </source>
</evidence>
<protein>
    <recommendedName>
        <fullName evidence="2">Myb-like domain-containing protein</fullName>
    </recommendedName>
</protein>
<feature type="region of interest" description="Disordered" evidence="1">
    <location>
        <begin position="1"/>
        <end position="131"/>
    </location>
</feature>
<keyword evidence="4" id="KW-1185">Reference proteome</keyword>
<gene>
    <name evidence="3" type="ORF">BDP27DRAFT_1365687</name>
</gene>
<feature type="compositionally biased region" description="Polar residues" evidence="1">
    <location>
        <begin position="1"/>
        <end position="10"/>
    </location>
</feature>
<feature type="compositionally biased region" description="Polar residues" evidence="1">
    <location>
        <begin position="482"/>
        <end position="500"/>
    </location>
</feature>
<dbReference type="SMART" id="SM00717">
    <property type="entry name" value="SANT"/>
    <property type="match status" value="1"/>
</dbReference>
<feature type="compositionally biased region" description="Low complexity" evidence="1">
    <location>
        <begin position="60"/>
        <end position="71"/>
    </location>
</feature>
<feature type="region of interest" description="Disordered" evidence="1">
    <location>
        <begin position="360"/>
        <end position="437"/>
    </location>
</feature>
<evidence type="ECO:0000256" key="1">
    <source>
        <dbReference type="SAM" id="MobiDB-lite"/>
    </source>
</evidence>
<dbReference type="OrthoDB" id="2348945at2759"/>
<sequence length="507" mass="55198">MSDTQFNYYQPLSHALNPPRSSSQSEYFKPPQPLQQEQSKQPESDDDDEGTVEEQLSRTSLPSSPKQQSSSHFDRQPSSTQDPEPRRRGRPRGSKNRRGRIPSTPTVKSPSNNQPVHPTGQGTNPPQLPEVTPQNQQYYEFQWRVLNLCAEFYGAAEELVKATPALVIAQCYQMGPNSKVDPLNMLSEAKQICDTLLANPSRLITSPPPPMYPVVPTFYAAPSNIPTTTGAPTVISQPQSFVVSMGSSTYPAVYATNPTQYPTASYYQYPYGHPGAYYAAPPPPAAPPPIASGSSAPAPQVQTSNAGNSGTWSDEETEQLKKLADEKKTNTGEIDWDQVVNEWGNTRSRHQILIKATQLGLKESSSGRGIKRRRETDNNSDAVGSTSAAPTPVPMVNASNSSSTPSSTPMPSPSLQNQQQPHISKPPLSVTTAPPANQPWPMPVVAVNTVSSPVIGSSASGSDHRVTSYYRPRPTASPKPSPANQQQQQPLHRYIYQTNGHHTDNPK</sequence>
<feature type="compositionally biased region" description="Polar residues" evidence="1">
    <location>
        <begin position="379"/>
        <end position="389"/>
    </location>
</feature>
<dbReference type="InterPro" id="IPR001005">
    <property type="entry name" value="SANT/Myb"/>
</dbReference>
<feature type="compositionally biased region" description="Basic residues" evidence="1">
    <location>
        <begin position="87"/>
        <end position="100"/>
    </location>
</feature>
<organism evidence="3 4">
    <name type="scientific">Rhodocollybia butyracea</name>
    <dbReference type="NCBI Taxonomy" id="206335"/>
    <lineage>
        <taxon>Eukaryota</taxon>
        <taxon>Fungi</taxon>
        <taxon>Dikarya</taxon>
        <taxon>Basidiomycota</taxon>
        <taxon>Agaricomycotina</taxon>
        <taxon>Agaricomycetes</taxon>
        <taxon>Agaricomycetidae</taxon>
        <taxon>Agaricales</taxon>
        <taxon>Marasmiineae</taxon>
        <taxon>Omphalotaceae</taxon>
        <taxon>Rhodocollybia</taxon>
    </lineage>
</organism>
<reference evidence="3" key="1">
    <citation type="submission" date="2020-11" db="EMBL/GenBank/DDBJ databases">
        <authorList>
            <consortium name="DOE Joint Genome Institute"/>
            <person name="Ahrendt S."/>
            <person name="Riley R."/>
            <person name="Andreopoulos W."/>
            <person name="Labutti K."/>
            <person name="Pangilinan J."/>
            <person name="Ruiz-Duenas F.J."/>
            <person name="Barrasa J.M."/>
            <person name="Sanchez-Garcia M."/>
            <person name="Camarero S."/>
            <person name="Miyauchi S."/>
            <person name="Serrano A."/>
            <person name="Linde D."/>
            <person name="Babiker R."/>
            <person name="Drula E."/>
            <person name="Ayuso-Fernandez I."/>
            <person name="Pacheco R."/>
            <person name="Padilla G."/>
            <person name="Ferreira P."/>
            <person name="Barriuso J."/>
            <person name="Kellner H."/>
            <person name="Castanera R."/>
            <person name="Alfaro M."/>
            <person name="Ramirez L."/>
            <person name="Pisabarro A.G."/>
            <person name="Kuo A."/>
            <person name="Tritt A."/>
            <person name="Lipzen A."/>
            <person name="He G."/>
            <person name="Yan M."/>
            <person name="Ng V."/>
            <person name="Cullen D."/>
            <person name="Martin F."/>
            <person name="Rosso M.-N."/>
            <person name="Henrissat B."/>
            <person name="Hibbett D."/>
            <person name="Martinez A.T."/>
            <person name="Grigoriev I.V."/>
        </authorList>
    </citation>
    <scope>NUCLEOTIDE SEQUENCE</scope>
    <source>
        <strain evidence="3">AH 40177</strain>
    </source>
</reference>
<feature type="region of interest" description="Disordered" evidence="1">
    <location>
        <begin position="288"/>
        <end position="319"/>
    </location>
</feature>
<feature type="compositionally biased region" description="Polar residues" evidence="1">
    <location>
        <begin position="103"/>
        <end position="125"/>
    </location>
</feature>
<feature type="compositionally biased region" description="Polar residues" evidence="1">
    <location>
        <begin position="300"/>
        <end position="312"/>
    </location>
</feature>
<comment type="caution">
    <text evidence="3">The sequence shown here is derived from an EMBL/GenBank/DDBJ whole genome shotgun (WGS) entry which is preliminary data.</text>
</comment>
<evidence type="ECO:0000313" key="3">
    <source>
        <dbReference type="EMBL" id="KAF9066405.1"/>
    </source>
</evidence>